<evidence type="ECO:0000313" key="1">
    <source>
        <dbReference type="EMBL" id="ELP83409.1"/>
    </source>
</evidence>
<protein>
    <submittedName>
        <fullName evidence="1">Uncharacterized protein</fullName>
    </submittedName>
</protein>
<name>A0A0A1TU39_ENTIV</name>
<organism evidence="1 2">
    <name type="scientific">Entamoeba invadens IP1</name>
    <dbReference type="NCBI Taxonomy" id="370355"/>
    <lineage>
        <taxon>Eukaryota</taxon>
        <taxon>Amoebozoa</taxon>
        <taxon>Evosea</taxon>
        <taxon>Archamoebae</taxon>
        <taxon>Mastigamoebida</taxon>
        <taxon>Entamoebidae</taxon>
        <taxon>Entamoeba</taxon>
    </lineage>
</organism>
<gene>
    <name evidence="1" type="ORF">EIN_374240</name>
</gene>
<dbReference type="KEGG" id="eiv:EIN_374240"/>
<dbReference type="EMBL" id="KB207268">
    <property type="protein sequence ID" value="ELP83409.1"/>
    <property type="molecule type" value="Genomic_DNA"/>
</dbReference>
<sequence>MLFSLLILICVKAGHLMSSVTYGYLTDIVENQCYQIPGTLQPFRAVLDKGNVVLNLYKEKNCTHYIAKILAVNSGLPDFNSFFYTERLPKISGANYKLSADPEYGVNCYFLSDCVPNYRDSVRFNVTIEGDVVKQNVYTWDDEECKSSPISTNTYNCYEVTGGRYMDCSRYFTYDTPQH</sequence>
<dbReference type="AlphaFoldDB" id="A0A0A1TU39"/>
<keyword evidence="2" id="KW-1185">Reference proteome</keyword>
<accession>A0A0A1TU39</accession>
<dbReference type="VEuPathDB" id="AmoebaDB:EIN_374240"/>
<proteinExistence type="predicted"/>
<evidence type="ECO:0000313" key="2">
    <source>
        <dbReference type="Proteomes" id="UP000014680"/>
    </source>
</evidence>
<dbReference type="RefSeq" id="XP_004182755.1">
    <property type="nucleotide sequence ID" value="XM_004182707.1"/>
</dbReference>
<dbReference type="Proteomes" id="UP000014680">
    <property type="component" value="Unassembled WGS sequence"/>
</dbReference>
<reference evidence="1 2" key="1">
    <citation type="submission" date="2012-10" db="EMBL/GenBank/DDBJ databases">
        <authorList>
            <person name="Zafar N."/>
            <person name="Inman J."/>
            <person name="Hall N."/>
            <person name="Lorenzi H."/>
            <person name="Caler E."/>
        </authorList>
    </citation>
    <scope>NUCLEOTIDE SEQUENCE [LARGE SCALE GENOMIC DNA]</scope>
    <source>
        <strain evidence="1 2">IP1</strain>
    </source>
</reference>
<dbReference type="GeneID" id="14882371"/>